<accession>A0A151GQB9</accession>
<gene>
    <name evidence="2" type="ORF">DCS_00437</name>
</gene>
<dbReference type="GeneID" id="63713080"/>
<organism evidence="2 3">
    <name type="scientific">Drechmeria coniospora</name>
    <name type="common">Nematophagous fungus</name>
    <name type="synonym">Meria coniospora</name>
    <dbReference type="NCBI Taxonomy" id="98403"/>
    <lineage>
        <taxon>Eukaryota</taxon>
        <taxon>Fungi</taxon>
        <taxon>Dikarya</taxon>
        <taxon>Ascomycota</taxon>
        <taxon>Pezizomycotina</taxon>
        <taxon>Sordariomycetes</taxon>
        <taxon>Hypocreomycetidae</taxon>
        <taxon>Hypocreales</taxon>
        <taxon>Ophiocordycipitaceae</taxon>
        <taxon>Drechmeria</taxon>
    </lineage>
</organism>
<dbReference type="RefSeq" id="XP_040658659.1">
    <property type="nucleotide sequence ID" value="XM_040797776.1"/>
</dbReference>
<feature type="region of interest" description="Disordered" evidence="1">
    <location>
        <begin position="267"/>
        <end position="296"/>
    </location>
</feature>
<evidence type="ECO:0000313" key="2">
    <source>
        <dbReference type="EMBL" id="KYK59307.1"/>
    </source>
</evidence>
<dbReference type="STRING" id="98403.A0A151GQB9"/>
<dbReference type="AlphaFoldDB" id="A0A151GQB9"/>
<reference evidence="2 3" key="1">
    <citation type="journal article" date="2016" name="Sci. Rep.">
        <title>Insights into Adaptations to a Near-Obligate Nematode Endoparasitic Lifestyle from the Finished Genome of Drechmeria coniospora.</title>
        <authorList>
            <person name="Zhang L."/>
            <person name="Zhou Z."/>
            <person name="Guo Q."/>
            <person name="Fokkens L."/>
            <person name="Miskei M."/>
            <person name="Pocsi I."/>
            <person name="Zhang W."/>
            <person name="Chen M."/>
            <person name="Wang L."/>
            <person name="Sun Y."/>
            <person name="Donzelli B.G."/>
            <person name="Gibson D.M."/>
            <person name="Nelson D.R."/>
            <person name="Luo J.G."/>
            <person name="Rep M."/>
            <person name="Liu H."/>
            <person name="Yang S."/>
            <person name="Wang J."/>
            <person name="Krasnoff S.B."/>
            <person name="Xu Y."/>
            <person name="Molnar I."/>
            <person name="Lin M."/>
        </authorList>
    </citation>
    <scope>NUCLEOTIDE SEQUENCE [LARGE SCALE GENOMIC DNA]</scope>
    <source>
        <strain evidence="2 3">ARSEF 6962</strain>
    </source>
</reference>
<name>A0A151GQB9_DRECN</name>
<sequence length="677" mass="74420">MESYEAILDNVRTVVGCNGVRTLEEIAPMRQCTIERRLTAAQDRLSPDSLAAIYTVWLHEQILRIQSMPPRHIVQRWVYFLAHRGYGPESLRRLWMHAAFIELRRWTSAMLPAQSRDISETVVAVIRDDYPPGLCGPAITGHLMPLPRTPSPLALSSREDWASARVPTSRQVSDVVETPLTPCDSAGADECHASARADIECELCRASDHHASHCPLWRLTGQVPAEESVECRICRTSGQHSTEKCPENLDRYSPRLSLAPRILGDGDLSHLSLEPHPPSRGPYGDGYHPPPRATMTLPRRWEDVPMSGVLDSALESSADGSAGSGLWRAAENCRAGFFQHDGDRKTHRINDDEKEALRQADEFLAQLSEEIAQREMRDGPSLPPQVPPTELAIEKAPKRQKSLAGARIDMLESRHASPVTPRSFFEATEPIKATEPTKATSEPVAPTEAAPVEIKLGKTTKAVADDSQYSVVVETLFRNRANVWVNNVKRPTALDMWDRLHGDKVVGEPQNAAVDKTAEEMQHRTLVVTRRWGEKGQSDARPRQNDLLARLLDLASQEDLVQDGVDFVKVEYEIELADIAEEGVEHLDEEVDGLEKGELVVVGVDAGAEEEAGVATVDNLVVAELDEIGLVLLVAGSDEPVDLALELDLLLVAVGGVPLGEPGLSSVQAVRIGHAFT</sequence>
<dbReference type="InParanoid" id="A0A151GQB9"/>
<dbReference type="Proteomes" id="UP000076580">
    <property type="component" value="Chromosome 01"/>
</dbReference>
<evidence type="ECO:0000256" key="1">
    <source>
        <dbReference type="SAM" id="MobiDB-lite"/>
    </source>
</evidence>
<keyword evidence="3" id="KW-1185">Reference proteome</keyword>
<dbReference type="EMBL" id="LAYC01000001">
    <property type="protein sequence ID" value="KYK59307.1"/>
    <property type="molecule type" value="Genomic_DNA"/>
</dbReference>
<comment type="caution">
    <text evidence="2">The sequence shown here is derived from an EMBL/GenBank/DDBJ whole genome shotgun (WGS) entry which is preliminary data.</text>
</comment>
<proteinExistence type="predicted"/>
<protein>
    <submittedName>
        <fullName evidence="2">Uncharacterized protein</fullName>
    </submittedName>
</protein>
<evidence type="ECO:0000313" key="3">
    <source>
        <dbReference type="Proteomes" id="UP000076580"/>
    </source>
</evidence>